<dbReference type="InterPro" id="IPR007497">
    <property type="entry name" value="SIMPL/DUF541"/>
</dbReference>
<keyword evidence="3" id="KW-1185">Reference proteome</keyword>
<protein>
    <submittedName>
        <fullName evidence="2">DUF541 domain-containing protein</fullName>
    </submittedName>
</protein>
<name>A0A8J8SK51_9RHOB</name>
<dbReference type="EMBL" id="CP047289">
    <property type="protein sequence ID" value="QUS34992.1"/>
    <property type="molecule type" value="Genomic_DNA"/>
</dbReference>
<dbReference type="Gene3D" id="3.30.110.170">
    <property type="entry name" value="Protein of unknown function (DUF541), domain 1"/>
    <property type="match status" value="1"/>
</dbReference>
<dbReference type="GO" id="GO:0006974">
    <property type="term" value="P:DNA damage response"/>
    <property type="evidence" value="ECO:0007669"/>
    <property type="project" value="TreeGrafter"/>
</dbReference>
<dbReference type="InterPro" id="IPR052022">
    <property type="entry name" value="26kDa_periplasmic_antigen"/>
</dbReference>
<proteinExistence type="predicted"/>
<dbReference type="Proteomes" id="UP000679284">
    <property type="component" value="Chromosome"/>
</dbReference>
<sequence>MTWLQAVALGTALMAPVAVMAEAPMITVTGQGEVRAVPDMATVTLGVTAQGATAAEAMATNSEQLQAVLDRLRAAGIEDRDLQTSGLSLSPDWQMAEGEARRIDGYTAANMLTVRVRAIDGLGAVLDAAIADGANRLDGVSFDLADPAPVQEEARRRAVADAMARAQLLTDAAGLRLGAVQSIAEGGQPSGPAPMYRMADAASVPVAAGEISRTAEVTMIFALEPAN</sequence>
<dbReference type="PANTHER" id="PTHR34387">
    <property type="entry name" value="SLR1258 PROTEIN"/>
    <property type="match status" value="1"/>
</dbReference>
<organism evidence="2 3">
    <name type="scientific">Falsirhodobacter algicola</name>
    <dbReference type="NCBI Taxonomy" id="2692330"/>
    <lineage>
        <taxon>Bacteria</taxon>
        <taxon>Pseudomonadati</taxon>
        <taxon>Pseudomonadota</taxon>
        <taxon>Alphaproteobacteria</taxon>
        <taxon>Rhodobacterales</taxon>
        <taxon>Paracoccaceae</taxon>
        <taxon>Falsirhodobacter</taxon>
    </lineage>
</organism>
<feature type="chain" id="PRO_5035195504" evidence="1">
    <location>
        <begin position="22"/>
        <end position="227"/>
    </location>
</feature>
<dbReference type="KEGG" id="fap:GR316_01095"/>
<keyword evidence="1" id="KW-0732">Signal</keyword>
<accession>A0A8J8SK51</accession>
<dbReference type="Pfam" id="PF04402">
    <property type="entry name" value="SIMPL"/>
    <property type="match status" value="1"/>
</dbReference>
<dbReference type="PANTHER" id="PTHR34387:SF1">
    <property type="entry name" value="PERIPLASMIC IMMUNOGENIC PROTEIN"/>
    <property type="match status" value="1"/>
</dbReference>
<dbReference type="AlphaFoldDB" id="A0A8J8SK51"/>
<evidence type="ECO:0000256" key="1">
    <source>
        <dbReference type="SAM" id="SignalP"/>
    </source>
</evidence>
<evidence type="ECO:0000313" key="2">
    <source>
        <dbReference type="EMBL" id="QUS34992.1"/>
    </source>
</evidence>
<evidence type="ECO:0000313" key="3">
    <source>
        <dbReference type="Proteomes" id="UP000679284"/>
    </source>
</evidence>
<gene>
    <name evidence="2" type="ORF">GR316_01095</name>
</gene>
<reference evidence="2" key="1">
    <citation type="submission" date="2020-01" db="EMBL/GenBank/DDBJ databases">
        <authorList>
            <person name="Yang Y."/>
            <person name="Kwon Y.M."/>
        </authorList>
    </citation>
    <scope>NUCLEOTIDE SEQUENCE</scope>
    <source>
        <strain evidence="2">PG104</strain>
    </source>
</reference>
<dbReference type="Gene3D" id="3.30.70.2970">
    <property type="entry name" value="Protein of unknown function (DUF541), domain 2"/>
    <property type="match status" value="1"/>
</dbReference>
<feature type="signal peptide" evidence="1">
    <location>
        <begin position="1"/>
        <end position="21"/>
    </location>
</feature>
<dbReference type="RefSeq" id="WP_211784239.1">
    <property type="nucleotide sequence ID" value="NZ_CP047289.1"/>
</dbReference>